<organism evidence="2 3">
    <name type="scientific">Salmonella phage GG32</name>
    <dbReference type="NCBI Taxonomy" id="1868169"/>
    <lineage>
        <taxon>Viruses</taxon>
        <taxon>Duplodnaviria</taxon>
        <taxon>Heunggongvirae</taxon>
        <taxon>Uroviricota</taxon>
        <taxon>Caudoviricetes</taxon>
        <taxon>Pantevenvirales</taxon>
        <taxon>Ackermannviridae</taxon>
        <taxon>Cvivirinae</taxon>
        <taxon>Kuttervirus</taxon>
        <taxon>Kuttervirus GG32</taxon>
    </lineage>
</organism>
<dbReference type="RefSeq" id="YP_009283925.1">
    <property type="nucleotide sequence ID" value="NC_031045.1"/>
</dbReference>
<dbReference type="Pfam" id="PF07460">
    <property type="entry name" value="NUMOD3"/>
    <property type="match status" value="1"/>
</dbReference>
<evidence type="ECO:0000313" key="2">
    <source>
        <dbReference type="EMBL" id="ANN85999.1"/>
    </source>
</evidence>
<dbReference type="Proteomes" id="UP000202398">
    <property type="component" value="Segment"/>
</dbReference>
<evidence type="ECO:0000313" key="3">
    <source>
        <dbReference type="Proteomes" id="UP000202398"/>
    </source>
</evidence>
<reference evidence="2 3" key="1">
    <citation type="submission" date="2016-05" db="EMBL/GenBank/DDBJ databases">
        <title>Genome Sequence of Salmonella enterica Serovar Typhimurium Phage GG32 strain from environment in Korea.</title>
        <authorList>
            <person name="Chae S.-J."/>
            <person name="Kwon T."/>
            <person name="Lee S."/>
            <person name="Kim J."/>
            <person name="Yoo C.-K."/>
            <person name="Chung G.T."/>
            <person name="Kim D.-W."/>
            <person name="Lee D.-Y."/>
        </authorList>
    </citation>
    <scope>NUCLEOTIDE SEQUENCE [LARGE SCALE GENOMIC DNA]</scope>
</reference>
<accession>A0A193GY92</accession>
<dbReference type="GeneID" id="30313808"/>
<dbReference type="EMBL" id="KX245012">
    <property type="protein sequence ID" value="ANN85999.1"/>
    <property type="molecule type" value="Genomic_DNA"/>
</dbReference>
<proteinExistence type="predicted"/>
<name>A0A193GY92_9CAUD</name>
<keyword evidence="3" id="KW-1185">Reference proteome</keyword>
<dbReference type="InterPro" id="IPR003611">
    <property type="entry name" value="NUMOD3"/>
</dbReference>
<evidence type="ECO:0000259" key="1">
    <source>
        <dbReference type="Pfam" id="PF07460"/>
    </source>
</evidence>
<feature type="domain" description="Nuclease associated modular" evidence="1">
    <location>
        <begin position="108"/>
        <end position="132"/>
    </location>
</feature>
<protein>
    <recommendedName>
        <fullName evidence="1">Nuclease associated modular domain-containing protein</fullName>
    </recommendedName>
</protein>
<dbReference type="GO" id="GO:0003677">
    <property type="term" value="F:DNA binding"/>
    <property type="evidence" value="ECO:0007669"/>
    <property type="project" value="InterPro"/>
</dbReference>
<dbReference type="KEGG" id="vg:30313808"/>
<sequence length="277" mass="32627">MDVYSELIEIGAKRHFVNKYLSLISSFSHYQGVGEKHHILPVALFPEYATEYENIVKLPHRVHYIAHVCLALALPGSCMVNAIMILKRLDSRVNSHLFAKMRKRFAERLSVVNAGENNPMYGKKRSQKAKKKTSESLRNFYKSERKEDPDLKEFFSERNSKIKRGKEHHSYGNKLTNNLTPEQERCRIESVTKTSRETMPWEKPRWKPERDKWWCWAAHIHYHILKGKTRGEALKQVFGSNDAEIWAQVRPIILRLDNGWDPLTCEKWVNRYGVEYQ</sequence>